<proteinExistence type="predicted"/>
<comment type="caution">
    <text evidence="1">The sequence shown here is derived from an EMBL/GenBank/DDBJ whole genome shotgun (WGS) entry which is preliminary data.</text>
</comment>
<sequence length="197" mass="23212">MEIAYLLYSEREKKAFYITQVPNYDMDLSGTRTGVYDMPLYRIDNFLNVSHFNTFFCLTVSEDSLNFNAGRKKGSWLFKKSADGNSVTITDVNFTKGRKERNYPVNPSLAFPIVFYKRDNWSIGYSNDFKQQTLTAGHVTYLHRRGVYFSTSKLGYTVKPDFPLFEFERDLAVGENRYRWIYFRSARLKSSIWSKYK</sequence>
<evidence type="ECO:0000313" key="1">
    <source>
        <dbReference type="EMBL" id="TWV95121.1"/>
    </source>
</evidence>
<reference evidence="1 2" key="1">
    <citation type="submission" date="2019-08" db="EMBL/GenBank/DDBJ databases">
        <title>Whole genome sequencing of chitin degrading bacteria Chitinophaga pinensis YS16.</title>
        <authorList>
            <person name="Singh R.P."/>
            <person name="Manchanda G."/>
            <person name="Maurya I.K."/>
            <person name="Joshi N.K."/>
            <person name="Srivastava A.K."/>
        </authorList>
    </citation>
    <scope>NUCLEOTIDE SEQUENCE [LARGE SCALE GENOMIC DNA]</scope>
    <source>
        <strain evidence="1 2">YS-16</strain>
    </source>
</reference>
<keyword evidence="2" id="KW-1185">Reference proteome</keyword>
<dbReference type="AlphaFoldDB" id="A0A5C6LKQ3"/>
<dbReference type="EMBL" id="VOHS01000042">
    <property type="protein sequence ID" value="TWV95121.1"/>
    <property type="molecule type" value="Genomic_DNA"/>
</dbReference>
<organism evidence="1 2">
    <name type="scientific">Chitinophaga pinensis</name>
    <dbReference type="NCBI Taxonomy" id="79329"/>
    <lineage>
        <taxon>Bacteria</taxon>
        <taxon>Pseudomonadati</taxon>
        <taxon>Bacteroidota</taxon>
        <taxon>Chitinophagia</taxon>
        <taxon>Chitinophagales</taxon>
        <taxon>Chitinophagaceae</taxon>
        <taxon>Chitinophaga</taxon>
    </lineage>
</organism>
<name>A0A5C6LKQ3_9BACT</name>
<evidence type="ECO:0000313" key="2">
    <source>
        <dbReference type="Proteomes" id="UP000318815"/>
    </source>
</evidence>
<dbReference type="RefSeq" id="WP_146307639.1">
    <property type="nucleotide sequence ID" value="NZ_VOHS01000042.1"/>
</dbReference>
<accession>A0A5C6LKQ3</accession>
<dbReference type="Proteomes" id="UP000318815">
    <property type="component" value="Unassembled WGS sequence"/>
</dbReference>
<protein>
    <submittedName>
        <fullName evidence="1">Uncharacterized protein</fullName>
    </submittedName>
</protein>
<gene>
    <name evidence="1" type="ORF">FEF09_24960</name>
</gene>
<dbReference type="OrthoDB" id="9999929at2"/>